<dbReference type="SUPFAM" id="SSF56784">
    <property type="entry name" value="HAD-like"/>
    <property type="match status" value="1"/>
</dbReference>
<dbReference type="Gene3D" id="3.40.50.1110">
    <property type="entry name" value="SGNH hydrolase"/>
    <property type="match status" value="1"/>
</dbReference>
<feature type="domain" description="N-acetyltransferase" evidence="1">
    <location>
        <begin position="465"/>
        <end position="629"/>
    </location>
</feature>
<evidence type="ECO:0000313" key="3">
    <source>
        <dbReference type="Proteomes" id="UP000305238"/>
    </source>
</evidence>
<dbReference type="InterPro" id="IPR036514">
    <property type="entry name" value="SGNH_hydro_sf"/>
</dbReference>
<proteinExistence type="predicted"/>
<dbReference type="InterPro" id="IPR036412">
    <property type="entry name" value="HAD-like_sf"/>
</dbReference>
<dbReference type="NCBIfam" id="TIGR01686">
    <property type="entry name" value="FkbH"/>
    <property type="match status" value="1"/>
</dbReference>
<reference evidence="2 3" key="1">
    <citation type="submission" date="2019-05" db="EMBL/GenBank/DDBJ databases">
        <title>Draft genome sequence of Actinomadura geliboluensis A8036.</title>
        <authorList>
            <person name="Saricaoglu S."/>
            <person name="Isik K."/>
        </authorList>
    </citation>
    <scope>NUCLEOTIDE SEQUENCE [LARGE SCALE GENOMIC DNA]</scope>
    <source>
        <strain evidence="2 3">A8036</strain>
    </source>
</reference>
<dbReference type="OrthoDB" id="323926at2"/>
<gene>
    <name evidence="2" type="ORF">ETD96_04090</name>
</gene>
<sequence length="637" mass="69830">MTGEGRLDGAPPAHAELLRLHRDGQLADRFPAAVRLLDGLSDEELASAGRLLARLDPAAVAGAHPGVRAVTVAVTGHGTLAALVPALTGQLARHGLLMRPHVTEYDGHVFALGDPESELYAADPDLVVCVLDADLVFGRLHVPWRVEDVAEAAAGRLAELRRLAARYQETGRGTLVFNTVPLPQRYRAQLVDHASRAGLGVRWREFNIGLLRLAEEHPSVAVVDLDPLVAEGHPADDVRLSLYAKAHLSAELLGRYARELGHLARHLAGRTKKCLALDLDDTLWGGVLGEDGPEGLAVSEGYRGEAFTAFQRVVKQLGSQGPLLAAVSKNDPEPVRAMLRDHPGMTLREDDFVRVAASWRPKPEALTELAAALNVGADSFVFVDDSPYERGLVRHSLPGTAVVDIDGEPALHMERLLYDGWFDVLELTAEDRARAARYRAELDRKDFLDTFDSIEDYLRELGVRARLERMRDEDAARVAQLTLRTNQFNLTTRRLQRPEVRAFADDPDALVLTLRSGDRFGENGLVGALFLRRDGDELHIDNFLLSCRVFARGLEQACLAAVLRHARATGARAVLAGYRESPRNAKVADLYPRYGFAPAVDGPWPRTFRHDLAEIVGVPGHLELTADLEADLEGDPR</sequence>
<dbReference type="InterPro" id="IPR023214">
    <property type="entry name" value="HAD_sf"/>
</dbReference>
<dbReference type="SUPFAM" id="SSF55729">
    <property type="entry name" value="Acyl-CoA N-acyltransferases (Nat)"/>
    <property type="match status" value="1"/>
</dbReference>
<evidence type="ECO:0000259" key="1">
    <source>
        <dbReference type="PROSITE" id="PS51186"/>
    </source>
</evidence>
<dbReference type="InterPro" id="IPR010033">
    <property type="entry name" value="HAD_SF_ppase_IIIC"/>
</dbReference>
<protein>
    <submittedName>
        <fullName evidence="2">HAD-IIIC family phosphatase</fullName>
    </submittedName>
</protein>
<accession>A0A5S4H9W7</accession>
<dbReference type="InterPro" id="IPR010037">
    <property type="entry name" value="FkbH_domain"/>
</dbReference>
<dbReference type="RefSeq" id="WP_138634259.1">
    <property type="nucleotide sequence ID" value="NZ_VCKZ01000014.1"/>
</dbReference>
<dbReference type="InterPro" id="IPR000182">
    <property type="entry name" value="GNAT_dom"/>
</dbReference>
<dbReference type="EMBL" id="VCKZ01000014">
    <property type="protein sequence ID" value="TMR41769.1"/>
    <property type="molecule type" value="Genomic_DNA"/>
</dbReference>
<dbReference type="GO" id="GO:0016747">
    <property type="term" value="F:acyltransferase activity, transferring groups other than amino-acyl groups"/>
    <property type="evidence" value="ECO:0007669"/>
    <property type="project" value="InterPro"/>
</dbReference>
<dbReference type="Gene3D" id="3.40.630.30">
    <property type="match status" value="1"/>
</dbReference>
<name>A0A5S4H9W7_9ACTN</name>
<keyword evidence="3" id="KW-1185">Reference proteome</keyword>
<evidence type="ECO:0000313" key="2">
    <source>
        <dbReference type="EMBL" id="TMR41769.1"/>
    </source>
</evidence>
<dbReference type="Gene3D" id="3.40.50.1000">
    <property type="entry name" value="HAD superfamily/HAD-like"/>
    <property type="match status" value="1"/>
</dbReference>
<comment type="caution">
    <text evidence="2">The sequence shown here is derived from an EMBL/GenBank/DDBJ whole genome shotgun (WGS) entry which is preliminary data.</text>
</comment>
<dbReference type="AlphaFoldDB" id="A0A5S4H9W7"/>
<organism evidence="2 3">
    <name type="scientific">Actinomadura geliboluensis</name>
    <dbReference type="NCBI Taxonomy" id="882440"/>
    <lineage>
        <taxon>Bacteria</taxon>
        <taxon>Bacillati</taxon>
        <taxon>Actinomycetota</taxon>
        <taxon>Actinomycetes</taxon>
        <taxon>Streptosporangiales</taxon>
        <taxon>Thermomonosporaceae</taxon>
        <taxon>Actinomadura</taxon>
    </lineage>
</organism>
<dbReference type="PROSITE" id="PS51186">
    <property type="entry name" value="GNAT"/>
    <property type="match status" value="1"/>
</dbReference>
<dbReference type="NCBIfam" id="TIGR01681">
    <property type="entry name" value="HAD-SF-IIIC"/>
    <property type="match status" value="1"/>
</dbReference>
<dbReference type="Proteomes" id="UP000305238">
    <property type="component" value="Unassembled WGS sequence"/>
</dbReference>
<dbReference type="InterPro" id="IPR016181">
    <property type="entry name" value="Acyl_CoA_acyltransferase"/>
</dbReference>